<reference evidence="4" key="3">
    <citation type="submission" date="2025-09" db="UniProtKB">
        <authorList>
            <consortium name="Ensembl"/>
        </authorList>
    </citation>
    <scope>IDENTIFICATION</scope>
</reference>
<dbReference type="OMA" id="NMKQIVF"/>
<dbReference type="InterPro" id="IPR013783">
    <property type="entry name" value="Ig-like_fold"/>
</dbReference>
<dbReference type="InterPro" id="IPR050413">
    <property type="entry name" value="TCR_beta_variable"/>
</dbReference>
<dbReference type="SMART" id="SM00408">
    <property type="entry name" value="IGc2"/>
    <property type="match status" value="1"/>
</dbReference>
<accession>A0A3Q1JE92</accession>
<dbReference type="GeneTree" id="ENSGT00730000111153"/>
<organism evidence="4 5">
    <name type="scientific">Anabas testudineus</name>
    <name type="common">Climbing perch</name>
    <name type="synonym">Anthias testudineus</name>
    <dbReference type="NCBI Taxonomy" id="64144"/>
    <lineage>
        <taxon>Eukaryota</taxon>
        <taxon>Metazoa</taxon>
        <taxon>Chordata</taxon>
        <taxon>Craniata</taxon>
        <taxon>Vertebrata</taxon>
        <taxon>Euteleostomi</taxon>
        <taxon>Actinopterygii</taxon>
        <taxon>Neopterygii</taxon>
        <taxon>Teleostei</taxon>
        <taxon>Neoteleostei</taxon>
        <taxon>Acanthomorphata</taxon>
        <taxon>Anabantaria</taxon>
        <taxon>Anabantiformes</taxon>
        <taxon>Anabantoidei</taxon>
        <taxon>Anabantidae</taxon>
        <taxon>Anabas</taxon>
    </lineage>
</organism>
<dbReference type="OrthoDB" id="9049585at2759"/>
<dbReference type="Pfam" id="PF07686">
    <property type="entry name" value="V-set"/>
    <property type="match status" value="1"/>
</dbReference>
<dbReference type="InterPro" id="IPR003598">
    <property type="entry name" value="Ig_sub2"/>
</dbReference>
<keyword evidence="1" id="KW-0732">Signal</keyword>
<evidence type="ECO:0000313" key="4">
    <source>
        <dbReference type="Ensembl" id="ENSATEP00000029264.1"/>
    </source>
</evidence>
<dbReference type="GO" id="GO:0005886">
    <property type="term" value="C:plasma membrane"/>
    <property type="evidence" value="ECO:0007669"/>
    <property type="project" value="TreeGrafter"/>
</dbReference>
<dbReference type="Ensembl" id="ENSATET00000029709.2">
    <property type="protein sequence ID" value="ENSATEP00000029264.1"/>
    <property type="gene ID" value="ENSATEG00000020194.2"/>
</dbReference>
<dbReference type="InParanoid" id="A0A3Q1JE92"/>
<dbReference type="AlphaFoldDB" id="A0A3Q1JE92"/>
<proteinExistence type="predicted"/>
<feature type="domain" description="Ig-like" evidence="3">
    <location>
        <begin position="41"/>
        <end position="133"/>
    </location>
</feature>
<reference evidence="4" key="2">
    <citation type="submission" date="2025-08" db="UniProtKB">
        <authorList>
            <consortium name="Ensembl"/>
        </authorList>
    </citation>
    <scope>IDENTIFICATION</scope>
</reference>
<dbReference type="InterPro" id="IPR007110">
    <property type="entry name" value="Ig-like_dom"/>
</dbReference>
<dbReference type="SMART" id="SM00409">
    <property type="entry name" value="IG"/>
    <property type="match status" value="1"/>
</dbReference>
<dbReference type="SUPFAM" id="SSF48726">
    <property type="entry name" value="Immunoglobulin"/>
    <property type="match status" value="1"/>
</dbReference>
<name>A0A3Q1JE92_ANATE</name>
<dbReference type="GO" id="GO:0007166">
    <property type="term" value="P:cell surface receptor signaling pathway"/>
    <property type="evidence" value="ECO:0007669"/>
    <property type="project" value="TreeGrafter"/>
</dbReference>
<dbReference type="Gene3D" id="2.60.40.10">
    <property type="entry name" value="Immunoglobulins"/>
    <property type="match status" value="1"/>
</dbReference>
<keyword evidence="2" id="KW-0391">Immunity</keyword>
<evidence type="ECO:0000313" key="5">
    <source>
        <dbReference type="Proteomes" id="UP000265040"/>
    </source>
</evidence>
<dbReference type="GO" id="GO:0002376">
    <property type="term" value="P:immune system process"/>
    <property type="evidence" value="ECO:0007669"/>
    <property type="project" value="UniProtKB-KW"/>
</dbReference>
<keyword evidence="5" id="KW-1185">Reference proteome</keyword>
<dbReference type="InterPro" id="IPR003599">
    <property type="entry name" value="Ig_sub"/>
</dbReference>
<dbReference type="Proteomes" id="UP000265040">
    <property type="component" value="Chromosome 22"/>
</dbReference>
<evidence type="ECO:0000256" key="1">
    <source>
        <dbReference type="ARBA" id="ARBA00022729"/>
    </source>
</evidence>
<dbReference type="PANTHER" id="PTHR23268:SF102">
    <property type="entry name" value="IMMUNOGLOBULIN V-SET DOMAIN-CONTAINING PROTEIN"/>
    <property type="match status" value="1"/>
</dbReference>
<dbReference type="STRING" id="64144.ENSATEP00000029264"/>
<dbReference type="InterPro" id="IPR036179">
    <property type="entry name" value="Ig-like_dom_sf"/>
</dbReference>
<dbReference type="SMART" id="SM00406">
    <property type="entry name" value="IGv"/>
    <property type="match status" value="1"/>
</dbReference>
<dbReference type="PANTHER" id="PTHR23268">
    <property type="entry name" value="T-CELL RECEPTOR BETA CHAIN"/>
    <property type="match status" value="1"/>
</dbReference>
<sequence length="142" mass="16090">MYADKHVQNLTNLKVDLCHFSHTGLIDGNDVTQTPLLWKNEGQSATMNCRQTRGSAYRQMYWYRQKPGEGMKQIVFTTAYSPHEYQGVFSKEKFPASKNDSETGSLTVEKLQPEDSGVYFCSVSEHSHTSDLDSCTNTQLPL</sequence>
<evidence type="ECO:0000256" key="2">
    <source>
        <dbReference type="ARBA" id="ARBA00022859"/>
    </source>
</evidence>
<reference evidence="4" key="1">
    <citation type="submission" date="2021-04" db="EMBL/GenBank/DDBJ databases">
        <authorList>
            <consortium name="Wellcome Sanger Institute Data Sharing"/>
        </authorList>
    </citation>
    <scope>NUCLEOTIDE SEQUENCE [LARGE SCALE GENOMIC DNA]</scope>
</reference>
<dbReference type="PROSITE" id="PS50835">
    <property type="entry name" value="IG_LIKE"/>
    <property type="match status" value="1"/>
</dbReference>
<evidence type="ECO:0000259" key="3">
    <source>
        <dbReference type="PROSITE" id="PS50835"/>
    </source>
</evidence>
<protein>
    <recommendedName>
        <fullName evidence="3">Ig-like domain-containing protein</fullName>
    </recommendedName>
</protein>
<dbReference type="InterPro" id="IPR013106">
    <property type="entry name" value="Ig_V-set"/>
</dbReference>